<evidence type="ECO:0000259" key="7">
    <source>
        <dbReference type="PROSITE" id="PS50850"/>
    </source>
</evidence>
<feature type="compositionally biased region" description="Basic and acidic residues" evidence="5">
    <location>
        <begin position="18"/>
        <end position="34"/>
    </location>
</feature>
<dbReference type="InterPro" id="IPR020846">
    <property type="entry name" value="MFS_dom"/>
</dbReference>
<feature type="transmembrane region" description="Helical" evidence="6">
    <location>
        <begin position="100"/>
        <end position="119"/>
    </location>
</feature>
<dbReference type="Gene3D" id="1.20.1250.20">
    <property type="entry name" value="MFS general substrate transporter like domains"/>
    <property type="match status" value="1"/>
</dbReference>
<gene>
    <name evidence="8" type="ORF">OGATHE_003946</name>
</gene>
<keyword evidence="2 6" id="KW-0812">Transmembrane</keyword>
<dbReference type="GO" id="GO:0016020">
    <property type="term" value="C:membrane"/>
    <property type="evidence" value="ECO:0007669"/>
    <property type="project" value="UniProtKB-SubCell"/>
</dbReference>
<dbReference type="PROSITE" id="PS00216">
    <property type="entry name" value="SUGAR_TRANSPORT_1"/>
    <property type="match status" value="1"/>
</dbReference>
<feature type="transmembrane region" description="Helical" evidence="6">
    <location>
        <begin position="131"/>
        <end position="149"/>
    </location>
</feature>
<feature type="transmembrane region" description="Helical" evidence="6">
    <location>
        <begin position="329"/>
        <end position="349"/>
    </location>
</feature>
<proteinExistence type="predicted"/>
<dbReference type="AlphaFoldDB" id="A0A9P8T3W1"/>
<evidence type="ECO:0000256" key="1">
    <source>
        <dbReference type="ARBA" id="ARBA00004141"/>
    </source>
</evidence>
<organism evidence="8 9">
    <name type="scientific">Ogataea polymorpha</name>
    <dbReference type="NCBI Taxonomy" id="460523"/>
    <lineage>
        <taxon>Eukaryota</taxon>
        <taxon>Fungi</taxon>
        <taxon>Dikarya</taxon>
        <taxon>Ascomycota</taxon>
        <taxon>Saccharomycotina</taxon>
        <taxon>Pichiomycetes</taxon>
        <taxon>Pichiales</taxon>
        <taxon>Pichiaceae</taxon>
        <taxon>Ogataea</taxon>
    </lineage>
</organism>
<keyword evidence="9" id="KW-1185">Reference proteome</keyword>
<feature type="transmembrane region" description="Helical" evidence="6">
    <location>
        <begin position="161"/>
        <end position="181"/>
    </location>
</feature>
<evidence type="ECO:0000313" key="8">
    <source>
        <dbReference type="EMBL" id="KAH3665131.1"/>
    </source>
</evidence>
<feature type="transmembrane region" description="Helical" evidence="6">
    <location>
        <begin position="260"/>
        <end position="278"/>
    </location>
</feature>
<dbReference type="Gene3D" id="1.20.1720.10">
    <property type="entry name" value="Multidrug resistance protein D"/>
    <property type="match status" value="1"/>
</dbReference>
<evidence type="ECO:0000256" key="4">
    <source>
        <dbReference type="ARBA" id="ARBA00023136"/>
    </source>
</evidence>
<feature type="transmembrane region" description="Helical" evidence="6">
    <location>
        <begin position="290"/>
        <end position="309"/>
    </location>
</feature>
<sequence>MDIEEPDIESVASNAIENESHPQNRESLREEKSPVQRTGSKAPADYSDPEQRPPIFKSAIHEIVSCMCLTFAPCAASMSSAAYQTSLTATSEHFKISGGQLTWCVSGVMLANGSCLLLMGNIADAFGRKNALLFGYTSFAIFALIGGFMNDFILLCVFRALQGAAVACGTPAAAGFLGATYRDSRRKNLVMSCFSIGAPIGGASGYFIAGVCVSILNWRSVHYFLAILYCITSIGVLLFLPNDKRIDWKHAKKIFKGLDYLGALMSLSGFTLICFSLTQVDATEKRWRTPYIIALLIVGLALVIGFGFYETYVPKTPLIQMKMFKSRNFVLCICIASLSWMLFFGILNYNAVLYFEQIRKYSVIITACCFLPQPIAGSLVSLFAGFTMHIIPGKYLVTIGCGGFIVSSIIWATNSIHRNYFLGPFWSFCVTVLGVDLVYNVANRCSLSSVERSLQSQAAGTFNTVIQLSSSVGLGISTTILASRDPYYGQANQADHLEELFEGMKYCYYVGIGFSGLALILSLFLDIGVVGSVKR</sequence>
<evidence type="ECO:0000256" key="2">
    <source>
        <dbReference type="ARBA" id="ARBA00022692"/>
    </source>
</evidence>
<evidence type="ECO:0000313" key="9">
    <source>
        <dbReference type="Proteomes" id="UP000788993"/>
    </source>
</evidence>
<feature type="transmembrane region" description="Helical" evidence="6">
    <location>
        <begin position="395"/>
        <end position="413"/>
    </location>
</feature>
<dbReference type="PROSITE" id="PS50850">
    <property type="entry name" value="MFS"/>
    <property type="match status" value="1"/>
</dbReference>
<reference evidence="8" key="1">
    <citation type="journal article" date="2021" name="Open Biol.">
        <title>Shared evolutionary footprints suggest mitochondrial oxidative damage underlies multiple complex I losses in fungi.</title>
        <authorList>
            <person name="Schikora-Tamarit M.A."/>
            <person name="Marcet-Houben M."/>
            <person name="Nosek J."/>
            <person name="Gabaldon T."/>
        </authorList>
    </citation>
    <scope>NUCLEOTIDE SEQUENCE</scope>
    <source>
        <strain evidence="8">NCAIM Y.01608</strain>
    </source>
</reference>
<dbReference type="EMBL" id="JAEUBD010001178">
    <property type="protein sequence ID" value="KAH3665131.1"/>
    <property type="molecule type" value="Genomic_DNA"/>
</dbReference>
<comment type="subcellular location">
    <subcellularLocation>
        <location evidence="1">Membrane</location>
        <topology evidence="1">Multi-pass membrane protein</topology>
    </subcellularLocation>
</comment>
<dbReference type="InterPro" id="IPR011701">
    <property type="entry name" value="MFS"/>
</dbReference>
<feature type="transmembrane region" description="Helical" evidence="6">
    <location>
        <begin position="506"/>
        <end position="525"/>
    </location>
</feature>
<evidence type="ECO:0000256" key="3">
    <source>
        <dbReference type="ARBA" id="ARBA00022989"/>
    </source>
</evidence>
<dbReference type="Proteomes" id="UP000788993">
    <property type="component" value="Unassembled WGS sequence"/>
</dbReference>
<feature type="transmembrane region" description="Helical" evidence="6">
    <location>
        <begin position="361"/>
        <end position="383"/>
    </location>
</feature>
<comment type="caution">
    <text evidence="8">The sequence shown here is derived from an EMBL/GenBank/DDBJ whole genome shotgun (WGS) entry which is preliminary data.</text>
</comment>
<dbReference type="Pfam" id="PF07690">
    <property type="entry name" value="MFS_1"/>
    <property type="match status" value="1"/>
</dbReference>
<reference evidence="8" key="2">
    <citation type="submission" date="2021-01" db="EMBL/GenBank/DDBJ databases">
        <authorList>
            <person name="Schikora-Tamarit M.A."/>
        </authorList>
    </citation>
    <scope>NUCLEOTIDE SEQUENCE</scope>
    <source>
        <strain evidence="8">NCAIM Y.01608</strain>
    </source>
</reference>
<feature type="transmembrane region" description="Helical" evidence="6">
    <location>
        <begin position="425"/>
        <end position="442"/>
    </location>
</feature>
<accession>A0A9P8T3W1</accession>
<dbReference type="InterPro" id="IPR005829">
    <property type="entry name" value="Sugar_transporter_CS"/>
</dbReference>
<dbReference type="PANTHER" id="PTHR42718">
    <property type="entry name" value="MAJOR FACILITATOR SUPERFAMILY MULTIDRUG TRANSPORTER MFSC"/>
    <property type="match status" value="1"/>
</dbReference>
<dbReference type="PANTHER" id="PTHR42718:SF23">
    <property type="entry name" value="MAJOR FACILITATOR SUPERFAMILY (MFS) PROFILE DOMAIN-CONTAINING PROTEIN"/>
    <property type="match status" value="1"/>
</dbReference>
<feature type="transmembrane region" description="Helical" evidence="6">
    <location>
        <begin position="193"/>
        <end position="216"/>
    </location>
</feature>
<evidence type="ECO:0000256" key="5">
    <source>
        <dbReference type="SAM" id="MobiDB-lite"/>
    </source>
</evidence>
<keyword evidence="3 6" id="KW-1133">Transmembrane helix</keyword>
<evidence type="ECO:0000256" key="6">
    <source>
        <dbReference type="SAM" id="Phobius"/>
    </source>
</evidence>
<feature type="region of interest" description="Disordered" evidence="5">
    <location>
        <begin position="1"/>
        <end position="52"/>
    </location>
</feature>
<dbReference type="GO" id="GO:0022857">
    <property type="term" value="F:transmembrane transporter activity"/>
    <property type="evidence" value="ECO:0007669"/>
    <property type="project" value="InterPro"/>
</dbReference>
<keyword evidence="4 6" id="KW-0472">Membrane</keyword>
<dbReference type="SUPFAM" id="SSF103473">
    <property type="entry name" value="MFS general substrate transporter"/>
    <property type="match status" value="1"/>
</dbReference>
<feature type="transmembrane region" description="Helical" evidence="6">
    <location>
        <begin position="222"/>
        <end position="240"/>
    </location>
</feature>
<protein>
    <recommendedName>
        <fullName evidence="7">Major facilitator superfamily (MFS) profile domain-containing protein</fullName>
    </recommendedName>
</protein>
<feature type="domain" description="Major facilitator superfamily (MFS) profile" evidence="7">
    <location>
        <begin position="65"/>
        <end position="530"/>
    </location>
</feature>
<name>A0A9P8T3W1_9ASCO</name>
<dbReference type="InterPro" id="IPR036259">
    <property type="entry name" value="MFS_trans_sf"/>
</dbReference>